<evidence type="ECO:0000313" key="14">
    <source>
        <dbReference type="EMBL" id="QOY86132.1"/>
    </source>
</evidence>
<keyword evidence="8" id="KW-0256">Endoplasmic reticulum</keyword>
<gene>
    <name evidence="14" type="ORF">IRI77_25425</name>
</gene>
<dbReference type="Pfam" id="PF00535">
    <property type="entry name" value="Glycos_transf_2"/>
    <property type="match status" value="1"/>
</dbReference>
<comment type="similarity">
    <text evidence="3">Belongs to the glycosyltransferase 2 family.</text>
</comment>
<evidence type="ECO:0000256" key="10">
    <source>
        <dbReference type="ARBA" id="ARBA00022989"/>
    </source>
</evidence>
<dbReference type="InterPro" id="IPR029044">
    <property type="entry name" value="Nucleotide-diphossugar_trans"/>
</dbReference>
<dbReference type="InterPro" id="IPR035518">
    <property type="entry name" value="DPG_synthase"/>
</dbReference>
<dbReference type="KEGG" id="pfer:IRI77_25425"/>
<evidence type="ECO:0000313" key="15">
    <source>
        <dbReference type="Proteomes" id="UP000593892"/>
    </source>
</evidence>
<dbReference type="PANTHER" id="PTHR10859">
    <property type="entry name" value="GLYCOSYL TRANSFERASE"/>
    <property type="match status" value="1"/>
</dbReference>
<dbReference type="PANTHER" id="PTHR10859:SF91">
    <property type="entry name" value="DOLICHYL-PHOSPHATE BETA-GLUCOSYLTRANSFERASE"/>
    <property type="match status" value="1"/>
</dbReference>
<feature type="domain" description="Glycosyltransferase 2-like" evidence="13">
    <location>
        <begin position="8"/>
        <end position="173"/>
    </location>
</feature>
<evidence type="ECO:0000256" key="4">
    <source>
        <dbReference type="ARBA" id="ARBA00012583"/>
    </source>
</evidence>
<dbReference type="CDD" id="cd04188">
    <property type="entry name" value="DPG_synthase"/>
    <property type="match status" value="1"/>
</dbReference>
<evidence type="ECO:0000256" key="5">
    <source>
        <dbReference type="ARBA" id="ARBA00022676"/>
    </source>
</evidence>
<evidence type="ECO:0000256" key="3">
    <source>
        <dbReference type="ARBA" id="ARBA00006739"/>
    </source>
</evidence>
<comment type="pathway">
    <text evidence="2">Protein modification; protein glycosylation.</text>
</comment>
<comment type="catalytic activity">
    <reaction evidence="12">
        <text>a di-trans,poly-cis-dolichyl phosphate + UDP-alpha-D-glucose = a di-trans,poly-cis-dolichyl beta-D-glucosyl phosphate + UDP</text>
        <dbReference type="Rhea" id="RHEA:15401"/>
        <dbReference type="Rhea" id="RHEA-COMP:19498"/>
        <dbReference type="Rhea" id="RHEA-COMP:19502"/>
        <dbReference type="ChEBI" id="CHEBI:57525"/>
        <dbReference type="ChEBI" id="CHEBI:57683"/>
        <dbReference type="ChEBI" id="CHEBI:58223"/>
        <dbReference type="ChEBI" id="CHEBI:58885"/>
        <dbReference type="EC" id="2.4.1.117"/>
    </reaction>
    <physiologicalReaction direction="left-to-right" evidence="12">
        <dbReference type="Rhea" id="RHEA:15402"/>
    </physiologicalReaction>
</comment>
<accession>A0A7S7NM38</accession>
<dbReference type="Proteomes" id="UP000593892">
    <property type="component" value="Chromosome"/>
</dbReference>
<comment type="subcellular location">
    <subcellularLocation>
        <location evidence="1">Endoplasmic reticulum membrane</location>
        <topology evidence="1">Single-pass membrane protein</topology>
    </subcellularLocation>
</comment>
<evidence type="ECO:0000256" key="1">
    <source>
        <dbReference type="ARBA" id="ARBA00004389"/>
    </source>
</evidence>
<sequence>MSSARVDIVIPVLNEAHVLARSVSTVRAYLQANLDYDWRIVIVDNGSIDGTGVVARELCDAHSDVRCMSLRQKGRGRALRQCWMQSDADAVCYMDVDLSTELRYLNLLIDSILKHGYDVATGSRLLPDSRTRRSFFRETVSRIYNLLVRTALGTQFSDAQCGFKAMSRAAVQAIVPQVRDESWFFDTEMLTLAEKQGLRIADIPVEWNEDDDSRVKILRTAWDDIKGIWRVRKVLRQVRPEVSALSAGRRP</sequence>
<dbReference type="GO" id="GO:0004581">
    <property type="term" value="F:dolichyl-phosphate beta-glucosyltransferase activity"/>
    <property type="evidence" value="ECO:0007669"/>
    <property type="project" value="UniProtKB-EC"/>
</dbReference>
<dbReference type="SUPFAM" id="SSF53448">
    <property type="entry name" value="Nucleotide-diphospho-sugar transferases"/>
    <property type="match status" value="1"/>
</dbReference>
<keyword evidence="11" id="KW-0472">Membrane</keyword>
<evidence type="ECO:0000256" key="9">
    <source>
        <dbReference type="ARBA" id="ARBA00022968"/>
    </source>
</evidence>
<dbReference type="RefSeq" id="WP_194447801.1">
    <property type="nucleotide sequence ID" value="NZ_CP063849.1"/>
</dbReference>
<dbReference type="AlphaFoldDB" id="A0A7S7NM38"/>
<keyword evidence="5" id="KW-0328">Glycosyltransferase</keyword>
<evidence type="ECO:0000256" key="11">
    <source>
        <dbReference type="ARBA" id="ARBA00023136"/>
    </source>
</evidence>
<keyword evidence="15" id="KW-1185">Reference proteome</keyword>
<protein>
    <recommendedName>
        <fullName evidence="4">dolichyl-phosphate beta-glucosyltransferase</fullName>
        <ecNumber evidence="4">2.4.1.117</ecNumber>
    </recommendedName>
</protein>
<dbReference type="GO" id="GO:0006487">
    <property type="term" value="P:protein N-linked glycosylation"/>
    <property type="evidence" value="ECO:0007669"/>
    <property type="project" value="TreeGrafter"/>
</dbReference>
<evidence type="ECO:0000256" key="2">
    <source>
        <dbReference type="ARBA" id="ARBA00004922"/>
    </source>
</evidence>
<organism evidence="14 15">
    <name type="scientific">Paludibaculum fermentans</name>
    <dbReference type="NCBI Taxonomy" id="1473598"/>
    <lineage>
        <taxon>Bacteria</taxon>
        <taxon>Pseudomonadati</taxon>
        <taxon>Acidobacteriota</taxon>
        <taxon>Terriglobia</taxon>
        <taxon>Bryobacterales</taxon>
        <taxon>Bryobacteraceae</taxon>
        <taxon>Paludibaculum</taxon>
    </lineage>
</organism>
<dbReference type="InterPro" id="IPR001173">
    <property type="entry name" value="Glyco_trans_2-like"/>
</dbReference>
<dbReference type="EMBL" id="CP063849">
    <property type="protein sequence ID" value="QOY86132.1"/>
    <property type="molecule type" value="Genomic_DNA"/>
</dbReference>
<evidence type="ECO:0000259" key="13">
    <source>
        <dbReference type="Pfam" id="PF00535"/>
    </source>
</evidence>
<dbReference type="Gene3D" id="3.90.550.10">
    <property type="entry name" value="Spore Coat Polysaccharide Biosynthesis Protein SpsA, Chain A"/>
    <property type="match status" value="1"/>
</dbReference>
<dbReference type="EC" id="2.4.1.117" evidence="4"/>
<proteinExistence type="inferred from homology"/>
<keyword evidence="6 14" id="KW-0808">Transferase</keyword>
<keyword evidence="7" id="KW-0812">Transmembrane</keyword>
<reference evidence="14 15" key="1">
    <citation type="submission" date="2020-10" db="EMBL/GenBank/DDBJ databases">
        <title>Complete genome sequence of Paludibaculum fermentans P105T, a facultatively anaerobic acidobacterium capable of dissimilatory Fe(III) reduction.</title>
        <authorList>
            <person name="Dedysh S.N."/>
            <person name="Beletsky A.V."/>
            <person name="Kulichevskaya I.S."/>
            <person name="Mardanov A.V."/>
            <person name="Ravin N.V."/>
        </authorList>
    </citation>
    <scope>NUCLEOTIDE SEQUENCE [LARGE SCALE GENOMIC DNA]</scope>
    <source>
        <strain evidence="14 15">P105</strain>
    </source>
</reference>
<evidence type="ECO:0000256" key="7">
    <source>
        <dbReference type="ARBA" id="ARBA00022692"/>
    </source>
</evidence>
<evidence type="ECO:0000256" key="6">
    <source>
        <dbReference type="ARBA" id="ARBA00022679"/>
    </source>
</evidence>
<keyword evidence="9" id="KW-0735">Signal-anchor</keyword>
<name>A0A7S7NM38_PALFE</name>
<evidence type="ECO:0000256" key="12">
    <source>
        <dbReference type="ARBA" id="ARBA00045097"/>
    </source>
</evidence>
<keyword evidence="10" id="KW-1133">Transmembrane helix</keyword>
<evidence type="ECO:0000256" key="8">
    <source>
        <dbReference type="ARBA" id="ARBA00022824"/>
    </source>
</evidence>